<protein>
    <submittedName>
        <fullName evidence="6">NUDIX domain-containing protein</fullName>
    </submittedName>
</protein>
<feature type="domain" description="Nudix hydrolase" evidence="5">
    <location>
        <begin position="15"/>
        <end position="149"/>
    </location>
</feature>
<comment type="similarity">
    <text evidence="2 4">Belongs to the Nudix hydrolase family.</text>
</comment>
<organism evidence="6 7">
    <name type="scientific">Actinomycetospora endophytica</name>
    <dbReference type="NCBI Taxonomy" id="2291215"/>
    <lineage>
        <taxon>Bacteria</taxon>
        <taxon>Bacillati</taxon>
        <taxon>Actinomycetota</taxon>
        <taxon>Actinomycetes</taxon>
        <taxon>Pseudonocardiales</taxon>
        <taxon>Pseudonocardiaceae</taxon>
        <taxon>Actinomycetospora</taxon>
    </lineage>
</organism>
<comment type="caution">
    <text evidence="6">The sequence shown here is derived from an EMBL/GenBank/DDBJ whole genome shotgun (WGS) entry which is preliminary data.</text>
</comment>
<dbReference type="PANTHER" id="PTHR43046">
    <property type="entry name" value="GDP-MANNOSE MANNOSYL HYDROLASE"/>
    <property type="match status" value="1"/>
</dbReference>
<dbReference type="Proteomes" id="UP001199469">
    <property type="component" value="Unassembled WGS sequence"/>
</dbReference>
<dbReference type="PANTHER" id="PTHR43046:SF16">
    <property type="entry name" value="ADP-RIBOSE PYROPHOSPHATASE YJHB-RELATED"/>
    <property type="match status" value="1"/>
</dbReference>
<dbReference type="PROSITE" id="PS51462">
    <property type="entry name" value="NUDIX"/>
    <property type="match status" value="1"/>
</dbReference>
<comment type="cofactor">
    <cofactor evidence="1">
        <name>Mg(2+)</name>
        <dbReference type="ChEBI" id="CHEBI:18420"/>
    </cofactor>
</comment>
<dbReference type="SUPFAM" id="SSF55811">
    <property type="entry name" value="Nudix"/>
    <property type="match status" value="1"/>
</dbReference>
<evidence type="ECO:0000313" key="7">
    <source>
        <dbReference type="Proteomes" id="UP001199469"/>
    </source>
</evidence>
<evidence type="ECO:0000313" key="6">
    <source>
        <dbReference type="EMBL" id="MCD2195229.1"/>
    </source>
</evidence>
<evidence type="ECO:0000256" key="1">
    <source>
        <dbReference type="ARBA" id="ARBA00001946"/>
    </source>
</evidence>
<evidence type="ECO:0000256" key="2">
    <source>
        <dbReference type="ARBA" id="ARBA00005582"/>
    </source>
</evidence>
<dbReference type="InterPro" id="IPR020476">
    <property type="entry name" value="Nudix_hydrolase"/>
</dbReference>
<evidence type="ECO:0000256" key="4">
    <source>
        <dbReference type="RuleBase" id="RU003476"/>
    </source>
</evidence>
<proteinExistence type="inferred from homology"/>
<gene>
    <name evidence="6" type="ORF">LQ327_17820</name>
</gene>
<dbReference type="InterPro" id="IPR020084">
    <property type="entry name" value="NUDIX_hydrolase_CS"/>
</dbReference>
<dbReference type="InterPro" id="IPR015797">
    <property type="entry name" value="NUDIX_hydrolase-like_dom_sf"/>
</dbReference>
<name>A0ABS8PAR5_9PSEU</name>
<dbReference type="EMBL" id="JAJNDB010000003">
    <property type="protein sequence ID" value="MCD2195229.1"/>
    <property type="molecule type" value="Genomic_DNA"/>
</dbReference>
<accession>A0ABS8PAR5</accession>
<dbReference type="Gene3D" id="3.90.79.10">
    <property type="entry name" value="Nucleoside Triphosphate Pyrophosphohydrolase"/>
    <property type="match status" value="1"/>
</dbReference>
<dbReference type="Pfam" id="PF00293">
    <property type="entry name" value="NUDIX"/>
    <property type="match status" value="1"/>
</dbReference>
<dbReference type="RefSeq" id="WP_230736064.1">
    <property type="nucleotide sequence ID" value="NZ_JAJNDB010000003.1"/>
</dbReference>
<evidence type="ECO:0000259" key="5">
    <source>
        <dbReference type="PROSITE" id="PS51462"/>
    </source>
</evidence>
<dbReference type="PROSITE" id="PS00893">
    <property type="entry name" value="NUDIX_BOX"/>
    <property type="match status" value="1"/>
</dbReference>
<dbReference type="InterPro" id="IPR000086">
    <property type="entry name" value="NUDIX_hydrolase_dom"/>
</dbReference>
<evidence type="ECO:0000256" key="3">
    <source>
        <dbReference type="ARBA" id="ARBA00022801"/>
    </source>
</evidence>
<sequence length="158" mass="17226">MTRFEYHHDPHAPQATIVAPSVFAVVRDDAGRVLLVRRTDNGLWELPGGRVEVGESATDAVEREVAEESGVVIKVLRLAGISTDPSHLIASPTGTETRQQFAVCVHAWPVSGDPHPDGSETSDAAWVPVGDLADREMHPTMRLRLAHALTHPRDAYLE</sequence>
<keyword evidence="3 4" id="KW-0378">Hydrolase</keyword>
<reference evidence="6 7" key="1">
    <citation type="submission" date="2021-11" db="EMBL/GenBank/DDBJ databases">
        <title>Draft genome sequence of Actinomycetospora sp. SF1 isolated from the rhizosphere soil.</title>
        <authorList>
            <person name="Duangmal K."/>
            <person name="Chantavorakit T."/>
        </authorList>
    </citation>
    <scope>NUCLEOTIDE SEQUENCE [LARGE SCALE GENOMIC DNA]</scope>
    <source>
        <strain evidence="6 7">TBRC 5722</strain>
    </source>
</reference>
<keyword evidence="7" id="KW-1185">Reference proteome</keyword>
<dbReference type="PRINTS" id="PR00502">
    <property type="entry name" value="NUDIXFAMILY"/>
</dbReference>